<gene>
    <name evidence="1" type="ordered locus">CT0667</name>
</gene>
<dbReference type="EnsemblBacteria" id="AAM71905">
    <property type="protein sequence ID" value="AAM71905"/>
    <property type="gene ID" value="CT0667"/>
</dbReference>
<evidence type="ECO:0000313" key="1">
    <source>
        <dbReference type="EMBL" id="AAM71905.1"/>
    </source>
</evidence>
<protein>
    <submittedName>
        <fullName evidence="1">Uncharacterized protein</fullName>
    </submittedName>
</protein>
<keyword evidence="2" id="KW-1185">Reference proteome</keyword>
<sequence length="44" mass="4921">MLLWEKDSRNSGTRMGFFMVHLLSGRTADRAARGETGFSSKEEG</sequence>
<dbReference type="AlphaFoldDB" id="Q8KEM1"/>
<dbReference type="KEGG" id="cte:CT0667"/>
<dbReference type="Proteomes" id="UP000001007">
    <property type="component" value="Chromosome"/>
</dbReference>
<dbReference type="HOGENOM" id="CLU_3214134_0_0_10"/>
<name>Q8KEM1_CHLTE</name>
<evidence type="ECO:0000313" key="2">
    <source>
        <dbReference type="Proteomes" id="UP000001007"/>
    </source>
</evidence>
<accession>Q8KEM1</accession>
<dbReference type="EMBL" id="AE006470">
    <property type="protein sequence ID" value="AAM71905.1"/>
    <property type="molecule type" value="Genomic_DNA"/>
</dbReference>
<reference evidence="1 2" key="1">
    <citation type="journal article" date="2002" name="Proc. Natl. Acad. Sci. U.S.A.">
        <title>The complete genome sequence of Chlorobium tepidum TLS, a photosynthetic, anaerobic, green-sulfur bacterium.</title>
        <authorList>
            <person name="Eisen J.A."/>
            <person name="Nelson K.E."/>
            <person name="Paulsen I.T."/>
            <person name="Heidelberg J.F."/>
            <person name="Wu M."/>
            <person name="Dodson R.J."/>
            <person name="Deboy R."/>
            <person name="Gwinn M.L."/>
            <person name="Nelson W.C."/>
            <person name="Haft D.H."/>
            <person name="Hickey E.K."/>
            <person name="Peterson J.D."/>
            <person name="Durkin A.S."/>
            <person name="Kolonay J.L."/>
            <person name="Yang F."/>
            <person name="Holt I."/>
            <person name="Umayam L.A."/>
            <person name="Mason T."/>
            <person name="Brenner M."/>
            <person name="Shea T.P."/>
            <person name="Parksey D."/>
            <person name="Nierman W.C."/>
            <person name="Feldblyum T.V."/>
            <person name="Hansen C.L."/>
            <person name="Craven M.B."/>
            <person name="Radune D."/>
            <person name="Vamathevan J."/>
            <person name="Khouri H."/>
            <person name="White O."/>
            <person name="Gruber T.M."/>
            <person name="Ketchum K.A."/>
            <person name="Venter J.C."/>
            <person name="Tettelin H."/>
            <person name="Bryant D.A."/>
            <person name="Fraser C.M."/>
        </authorList>
    </citation>
    <scope>NUCLEOTIDE SEQUENCE [LARGE SCALE GENOMIC DNA]</scope>
    <source>
        <strain evidence="2">ATCC 49652 / DSM 12025 / NBRC 103806 / TLS</strain>
    </source>
</reference>
<organism evidence="1 2">
    <name type="scientific">Chlorobaculum tepidum (strain ATCC 49652 / DSM 12025 / NBRC 103806 / TLS)</name>
    <name type="common">Chlorobium tepidum</name>
    <dbReference type="NCBI Taxonomy" id="194439"/>
    <lineage>
        <taxon>Bacteria</taxon>
        <taxon>Pseudomonadati</taxon>
        <taxon>Chlorobiota</taxon>
        <taxon>Chlorobiia</taxon>
        <taxon>Chlorobiales</taxon>
        <taxon>Chlorobiaceae</taxon>
        <taxon>Chlorobaculum</taxon>
    </lineage>
</organism>
<proteinExistence type="predicted"/>